<dbReference type="SUPFAM" id="SSF56645">
    <property type="entry name" value="Acyl-CoA dehydrogenase NM domain-like"/>
    <property type="match status" value="1"/>
</dbReference>
<dbReference type="InterPro" id="IPR009100">
    <property type="entry name" value="AcylCoA_DH/oxidase_NM_dom_sf"/>
</dbReference>
<dbReference type="InterPro" id="IPR009075">
    <property type="entry name" value="AcylCo_DH/oxidase_C"/>
</dbReference>
<dbReference type="InterPro" id="IPR037069">
    <property type="entry name" value="AcylCoA_DH/ox_N_sf"/>
</dbReference>
<evidence type="ECO:0000256" key="2">
    <source>
        <dbReference type="ARBA" id="ARBA00009347"/>
    </source>
</evidence>
<dbReference type="Gene3D" id="1.20.140.10">
    <property type="entry name" value="Butyryl-CoA Dehydrogenase, subunit A, domain 3"/>
    <property type="match status" value="1"/>
</dbReference>
<comment type="similarity">
    <text evidence="2 6">Belongs to the acyl-CoA dehydrogenase family.</text>
</comment>
<feature type="domain" description="Acyl-CoA dehydrogenase/oxidase C-terminal" evidence="7">
    <location>
        <begin position="229"/>
        <end position="372"/>
    </location>
</feature>
<comment type="cofactor">
    <cofactor evidence="1 6">
        <name>FAD</name>
        <dbReference type="ChEBI" id="CHEBI:57692"/>
    </cofactor>
</comment>
<keyword evidence="11" id="KW-1185">Reference proteome</keyword>
<evidence type="ECO:0000256" key="5">
    <source>
        <dbReference type="ARBA" id="ARBA00023002"/>
    </source>
</evidence>
<sequence>MGLLETTEQESLRETTRRFVRERMPVSHLRQLRDSRAPDGLSRDTWGEMASLGLAGITIPVSHGGMGLGWTELGLVLEECGRTLAPTPMMSTAVLGTTALMLGGASSQLRDWLHPIATGERLLAWAHDEGPRHAPYDVATRARLGSDGYRLQGEKVLVLDGHVADALIVVARTSGSSGEREGLTLFLVPARAPGLHVTRTVLVDSRNAARVRLEDVLATSEDIIGTPDQGAEVLDPLLDRARVALSAEMLGSLSEAFESTLTQLKTRKQFGVHIGSFQALKHRAARLHCEVSLARAIVAEALHAIDEDRSNVPLLASAAKARASDTFLHVANEAIQLHGGMGVTDACDIGLFLKRARVAAMTFGDAPFHRDHFAHLRGY</sequence>
<evidence type="ECO:0000313" key="10">
    <source>
        <dbReference type="EMBL" id="QSQ14982.1"/>
    </source>
</evidence>
<dbReference type="Gene3D" id="2.40.110.10">
    <property type="entry name" value="Butyryl-CoA Dehydrogenase, subunit A, domain 2"/>
    <property type="match status" value="1"/>
</dbReference>
<evidence type="ECO:0000256" key="6">
    <source>
        <dbReference type="RuleBase" id="RU362125"/>
    </source>
</evidence>
<name>A0ABX7N8A4_9BACT</name>
<dbReference type="Gene3D" id="1.10.540.10">
    <property type="entry name" value="Acyl-CoA dehydrogenase/oxidase, N-terminal domain"/>
    <property type="match status" value="1"/>
</dbReference>
<reference evidence="10 11" key="1">
    <citation type="submission" date="2021-02" db="EMBL/GenBank/DDBJ databases">
        <title>De Novo genome assembly of isolated myxobacteria.</title>
        <authorList>
            <person name="Stevens D.C."/>
        </authorList>
    </citation>
    <scope>NUCLEOTIDE SEQUENCE [LARGE SCALE GENOMIC DNA]</scope>
    <source>
        <strain evidence="10 11">SCHIC003</strain>
    </source>
</reference>
<protein>
    <submittedName>
        <fullName evidence="10">Acyl-CoA dehydrogenase family protein</fullName>
    </submittedName>
</protein>
<evidence type="ECO:0000256" key="1">
    <source>
        <dbReference type="ARBA" id="ARBA00001974"/>
    </source>
</evidence>
<gene>
    <name evidence="10" type="ORF">JY572_02545</name>
</gene>
<dbReference type="EMBL" id="CP071091">
    <property type="protein sequence ID" value="QSQ14982.1"/>
    <property type="molecule type" value="Genomic_DNA"/>
</dbReference>
<keyword evidence="3 6" id="KW-0285">Flavoprotein</keyword>
<accession>A0ABX7N8A4</accession>
<dbReference type="InterPro" id="IPR046373">
    <property type="entry name" value="Acyl-CoA_Oxase/DH_mid-dom_sf"/>
</dbReference>
<keyword evidence="4 6" id="KW-0274">FAD</keyword>
<dbReference type="PANTHER" id="PTHR43884">
    <property type="entry name" value="ACYL-COA DEHYDROGENASE"/>
    <property type="match status" value="1"/>
</dbReference>
<organism evidence="10 11">
    <name type="scientific">Myxococcus landrumensis</name>
    <dbReference type="NCBI Taxonomy" id="2813577"/>
    <lineage>
        <taxon>Bacteria</taxon>
        <taxon>Pseudomonadati</taxon>
        <taxon>Myxococcota</taxon>
        <taxon>Myxococcia</taxon>
        <taxon>Myxococcales</taxon>
        <taxon>Cystobacterineae</taxon>
        <taxon>Myxococcaceae</taxon>
        <taxon>Myxococcus</taxon>
    </lineage>
</organism>
<dbReference type="Pfam" id="PF02771">
    <property type="entry name" value="Acyl-CoA_dh_N"/>
    <property type="match status" value="1"/>
</dbReference>
<dbReference type="InterPro" id="IPR036250">
    <property type="entry name" value="AcylCo_DH-like_C"/>
</dbReference>
<evidence type="ECO:0000259" key="7">
    <source>
        <dbReference type="Pfam" id="PF00441"/>
    </source>
</evidence>
<dbReference type="PANTHER" id="PTHR43884:SF20">
    <property type="entry name" value="ACYL-COA DEHYDROGENASE FADE28"/>
    <property type="match status" value="1"/>
</dbReference>
<feature type="domain" description="Acyl-CoA oxidase/dehydrogenase middle" evidence="8">
    <location>
        <begin position="137"/>
        <end position="215"/>
    </location>
</feature>
<dbReference type="InterPro" id="IPR006091">
    <property type="entry name" value="Acyl-CoA_Oxase/DH_mid-dom"/>
</dbReference>
<evidence type="ECO:0000256" key="3">
    <source>
        <dbReference type="ARBA" id="ARBA00022630"/>
    </source>
</evidence>
<evidence type="ECO:0000256" key="4">
    <source>
        <dbReference type="ARBA" id="ARBA00022827"/>
    </source>
</evidence>
<evidence type="ECO:0000259" key="8">
    <source>
        <dbReference type="Pfam" id="PF02770"/>
    </source>
</evidence>
<dbReference type="Proteomes" id="UP000663090">
    <property type="component" value="Chromosome"/>
</dbReference>
<feature type="domain" description="Acyl-CoA dehydrogenase/oxidase N-terminal" evidence="9">
    <location>
        <begin position="6"/>
        <end position="120"/>
    </location>
</feature>
<keyword evidence="5 6" id="KW-0560">Oxidoreductase</keyword>
<evidence type="ECO:0000259" key="9">
    <source>
        <dbReference type="Pfam" id="PF02771"/>
    </source>
</evidence>
<dbReference type="Pfam" id="PF00441">
    <property type="entry name" value="Acyl-CoA_dh_1"/>
    <property type="match status" value="1"/>
</dbReference>
<evidence type="ECO:0000313" key="11">
    <source>
        <dbReference type="Proteomes" id="UP000663090"/>
    </source>
</evidence>
<dbReference type="RefSeq" id="WP_206716725.1">
    <property type="nucleotide sequence ID" value="NZ_CP071091.1"/>
</dbReference>
<dbReference type="InterPro" id="IPR013786">
    <property type="entry name" value="AcylCoA_DH/ox_N"/>
</dbReference>
<dbReference type="SUPFAM" id="SSF47203">
    <property type="entry name" value="Acyl-CoA dehydrogenase C-terminal domain-like"/>
    <property type="match status" value="1"/>
</dbReference>
<dbReference type="Pfam" id="PF02770">
    <property type="entry name" value="Acyl-CoA_dh_M"/>
    <property type="match status" value="1"/>
</dbReference>
<dbReference type="CDD" id="cd00567">
    <property type="entry name" value="ACAD"/>
    <property type="match status" value="1"/>
</dbReference>
<proteinExistence type="inferred from homology"/>